<gene>
    <name evidence="2" type="ORF">MM415A00246_0048</name>
    <name evidence="1" type="ORF">TM448A01877_0006</name>
</gene>
<dbReference type="EMBL" id="MT142520">
    <property type="protein sequence ID" value="QJA83926.1"/>
    <property type="molecule type" value="Genomic_DNA"/>
</dbReference>
<dbReference type="EMBL" id="MT144213">
    <property type="protein sequence ID" value="QJA50712.1"/>
    <property type="molecule type" value="Genomic_DNA"/>
</dbReference>
<sequence>MANTNSKRQEIEDVLIAQISEAENVGPLYLGHVSVRRPEDFLALMIEKSRQQGEPDKIKGWEFYRDSVVDERGAVATNHVRRTHHYILRGVYGHDEEHGSEREFNAIVDNVLDVVSGIVRINPYMHRHLAVEALLDIDMIQEVLVHTAEVTIQFEEDLIIP</sequence>
<evidence type="ECO:0000313" key="2">
    <source>
        <dbReference type="EMBL" id="QJA83926.1"/>
    </source>
</evidence>
<name>A0A6H1ZTC6_9ZZZZ</name>
<reference evidence="1" key="1">
    <citation type="submission" date="2020-03" db="EMBL/GenBank/DDBJ databases">
        <title>The deep terrestrial virosphere.</title>
        <authorList>
            <person name="Holmfeldt K."/>
            <person name="Nilsson E."/>
            <person name="Simone D."/>
            <person name="Lopez-Fernandez M."/>
            <person name="Wu X."/>
            <person name="de Brujin I."/>
            <person name="Lundin D."/>
            <person name="Andersson A."/>
            <person name="Bertilsson S."/>
            <person name="Dopson M."/>
        </authorList>
    </citation>
    <scope>NUCLEOTIDE SEQUENCE</scope>
    <source>
        <strain evidence="2">MM415A00246</strain>
        <strain evidence="1">TM448A01877</strain>
    </source>
</reference>
<accession>A0A6H1ZTC6</accession>
<evidence type="ECO:0000313" key="1">
    <source>
        <dbReference type="EMBL" id="QJA50712.1"/>
    </source>
</evidence>
<organism evidence="1">
    <name type="scientific">viral metagenome</name>
    <dbReference type="NCBI Taxonomy" id="1070528"/>
    <lineage>
        <taxon>unclassified sequences</taxon>
        <taxon>metagenomes</taxon>
        <taxon>organismal metagenomes</taxon>
    </lineage>
</organism>
<proteinExistence type="predicted"/>
<protein>
    <submittedName>
        <fullName evidence="1">Uncharacterized protein</fullName>
    </submittedName>
</protein>
<dbReference type="AlphaFoldDB" id="A0A6H1ZTC6"/>